<evidence type="ECO:0000256" key="5">
    <source>
        <dbReference type="ARBA" id="ARBA00023026"/>
    </source>
</evidence>
<dbReference type="SUPFAM" id="SSF50370">
    <property type="entry name" value="Ricin B-like lectins"/>
    <property type="match status" value="1"/>
</dbReference>
<gene>
    <name evidence="10" type="ORF">GC469_24425</name>
</gene>
<keyword evidence="7" id="KW-0564">Palmitate</keyword>
<proteinExistence type="predicted"/>
<dbReference type="EMBL" id="AAMGRQ010000065">
    <property type="protein sequence ID" value="EDH1796454.1"/>
    <property type="molecule type" value="Genomic_DNA"/>
</dbReference>
<sequence>MYKKIALLLMVSLTGCGTHIAEKKSSDNEFEKENNSLFTFRNIQSGFMIYNALDQQGRETTGWEVVEVDTPLEAQVTDQSGWIIIRNPKTDQCLGTPDGRVLLKLKCDSAGNKAIFTFIPSTTGAVQIKSVPYARCITDSKDSGLSFPLGKCIADAGKPYEVVPQMNLWMLNPPNVRSPVT</sequence>
<dbReference type="InterPro" id="IPR003558">
    <property type="entry name" value="CDtoxinA/C"/>
</dbReference>
<keyword evidence="2" id="KW-0800">Toxin</keyword>
<dbReference type="PROSITE" id="PS51257">
    <property type="entry name" value="PROKAR_LIPOPROTEIN"/>
    <property type="match status" value="1"/>
</dbReference>
<evidence type="ECO:0000256" key="2">
    <source>
        <dbReference type="ARBA" id="ARBA00022656"/>
    </source>
</evidence>
<evidence type="ECO:0000256" key="4">
    <source>
        <dbReference type="ARBA" id="ARBA00022734"/>
    </source>
</evidence>
<keyword evidence="6" id="KW-0472">Membrane</keyword>
<evidence type="ECO:0000256" key="9">
    <source>
        <dbReference type="ARBA" id="ARBA00023288"/>
    </source>
</evidence>
<evidence type="ECO:0000256" key="8">
    <source>
        <dbReference type="ARBA" id="ARBA00023237"/>
    </source>
</evidence>
<comment type="subcellular location">
    <subcellularLocation>
        <location evidence="1">Cell outer membrane</location>
        <topology evidence="1">Lipid-anchor</topology>
    </subcellularLocation>
</comment>
<keyword evidence="5" id="KW-0843">Virulence</keyword>
<dbReference type="GO" id="GO:0090729">
    <property type="term" value="F:toxin activity"/>
    <property type="evidence" value="ECO:0007669"/>
    <property type="project" value="UniProtKB-KW"/>
</dbReference>
<evidence type="ECO:0000256" key="1">
    <source>
        <dbReference type="ARBA" id="ARBA00004459"/>
    </source>
</evidence>
<evidence type="ECO:0000313" key="10">
    <source>
        <dbReference type="EMBL" id="EDH1796454.1"/>
    </source>
</evidence>
<evidence type="ECO:0000256" key="6">
    <source>
        <dbReference type="ARBA" id="ARBA00023136"/>
    </source>
</evidence>
<dbReference type="CDD" id="cd23413">
    <property type="entry name" value="beta-trefoil_Ricin_CdtC"/>
    <property type="match status" value="1"/>
</dbReference>
<evidence type="ECO:0000256" key="7">
    <source>
        <dbReference type="ARBA" id="ARBA00023139"/>
    </source>
</evidence>
<keyword evidence="9" id="KW-0449">Lipoprotein</keyword>
<reference evidence="10" key="1">
    <citation type="submission" date="2019-10" db="EMBL/GenBank/DDBJ databases">
        <authorList>
            <consortium name="PulseNet: The National Subtyping Network for Foodborne Disease Surveillance"/>
            <person name="Tarr C.L."/>
            <person name="Trees E."/>
            <person name="Katz L.S."/>
            <person name="Carleton-Romer H.A."/>
            <person name="Stroika S."/>
            <person name="Kucerova Z."/>
            <person name="Roache K.F."/>
            <person name="Sabol A.L."/>
            <person name="Besser J."/>
            <person name="Gerner-Smidt P."/>
        </authorList>
    </citation>
    <scope>NUCLEOTIDE SEQUENCE</scope>
    <source>
        <strain evidence="10">PNUSAS100866</strain>
    </source>
</reference>
<dbReference type="AlphaFoldDB" id="A0A633DM29"/>
<keyword evidence="4" id="KW-0430">Lectin</keyword>
<keyword evidence="8" id="KW-0998">Cell outer membrane</keyword>
<dbReference type="PRINTS" id="PR01389">
    <property type="entry name" value="CDTOXINC"/>
</dbReference>
<dbReference type="InterPro" id="IPR035992">
    <property type="entry name" value="Ricin_B-like_lectins"/>
</dbReference>
<name>A0A633DM29_SALER</name>
<keyword evidence="3" id="KW-0732">Signal</keyword>
<organism evidence="10">
    <name type="scientific">Salmonella enterica</name>
    <name type="common">Salmonella choleraesuis</name>
    <dbReference type="NCBI Taxonomy" id="28901"/>
    <lineage>
        <taxon>Bacteria</taxon>
        <taxon>Pseudomonadati</taxon>
        <taxon>Pseudomonadota</taxon>
        <taxon>Gammaproteobacteria</taxon>
        <taxon>Enterobacterales</taxon>
        <taxon>Enterobacteriaceae</taxon>
        <taxon>Salmonella</taxon>
    </lineage>
</organism>
<dbReference type="GO" id="GO:0030246">
    <property type="term" value="F:carbohydrate binding"/>
    <property type="evidence" value="ECO:0007669"/>
    <property type="project" value="UniProtKB-KW"/>
</dbReference>
<dbReference type="Gene3D" id="2.80.10.50">
    <property type="match status" value="1"/>
</dbReference>
<evidence type="ECO:0000256" key="3">
    <source>
        <dbReference type="ARBA" id="ARBA00022729"/>
    </source>
</evidence>
<comment type="caution">
    <text evidence="10">The sequence shown here is derived from an EMBL/GenBank/DDBJ whole genome shotgun (WGS) entry which is preliminary data.</text>
</comment>
<dbReference type="Pfam" id="PF03498">
    <property type="entry name" value="CDtoxinA"/>
    <property type="match status" value="1"/>
</dbReference>
<accession>A0A633DM29</accession>
<dbReference type="InterPro" id="IPR003559">
    <property type="entry name" value="CDtoxinC"/>
</dbReference>
<dbReference type="GO" id="GO:0009279">
    <property type="term" value="C:cell outer membrane"/>
    <property type="evidence" value="ECO:0007669"/>
    <property type="project" value="UniProtKB-SubCell"/>
</dbReference>
<protein>
    <submittedName>
        <fullName evidence="10">Toxin</fullName>
    </submittedName>
</protein>